<dbReference type="AlphaFoldDB" id="A0A7C9TSM7"/>
<sequence>MTRDPAVELVHGVTVYFYPADAPIVGSEGQASEVLATAFGHRAALVAMPVDRLDDMFFHLSTRIAGDILQKFVNHRVQLAILGDLDSHLRTSAALRDFVAESNRGTHVWFLRDRPALEARLAARPASGSATTSG</sequence>
<evidence type="ECO:0000313" key="3">
    <source>
        <dbReference type="Proteomes" id="UP000479756"/>
    </source>
</evidence>
<evidence type="ECO:0000313" key="2">
    <source>
        <dbReference type="EMBL" id="NEM91944.1"/>
    </source>
</evidence>
<feature type="domain" description="DUF4180" evidence="1">
    <location>
        <begin position="12"/>
        <end position="121"/>
    </location>
</feature>
<dbReference type="Pfam" id="PF13788">
    <property type="entry name" value="DUF4180"/>
    <property type="match status" value="1"/>
</dbReference>
<dbReference type="EMBL" id="JAAGWZ010000003">
    <property type="protein sequence ID" value="NEM91944.1"/>
    <property type="molecule type" value="Genomic_DNA"/>
</dbReference>
<protein>
    <submittedName>
        <fullName evidence="2">DUF4180 domain-containing protein</fullName>
    </submittedName>
</protein>
<name>A0A7C9TSM7_9MICO</name>
<organism evidence="2 3">
    <name type="scientific">Galbitalea soli</name>
    <dbReference type="NCBI Taxonomy" id="1268042"/>
    <lineage>
        <taxon>Bacteria</taxon>
        <taxon>Bacillati</taxon>
        <taxon>Actinomycetota</taxon>
        <taxon>Actinomycetes</taxon>
        <taxon>Micrococcales</taxon>
        <taxon>Microbacteriaceae</taxon>
        <taxon>Galbitalea</taxon>
    </lineage>
</organism>
<reference evidence="2 3" key="1">
    <citation type="journal article" date="2014" name="Int. J. Syst. Evol. Microbiol.">
        <title>Description of Galbitalea soli gen. nov., sp. nov., and Frondihabitans sucicola sp. nov.</title>
        <authorList>
            <person name="Kim S.J."/>
            <person name="Lim J.M."/>
            <person name="Ahn J.H."/>
            <person name="Weon H.Y."/>
            <person name="Hamada M."/>
            <person name="Suzuki K."/>
            <person name="Ahn T.Y."/>
            <person name="Kwon S.W."/>
        </authorList>
    </citation>
    <scope>NUCLEOTIDE SEQUENCE [LARGE SCALE GENOMIC DNA]</scope>
    <source>
        <strain evidence="2 3">NBRC 108727</strain>
    </source>
</reference>
<proteinExistence type="predicted"/>
<comment type="caution">
    <text evidence="2">The sequence shown here is derived from an EMBL/GenBank/DDBJ whole genome shotgun (WGS) entry which is preliminary data.</text>
</comment>
<dbReference type="Proteomes" id="UP000479756">
    <property type="component" value="Unassembled WGS sequence"/>
</dbReference>
<dbReference type="InterPro" id="IPR025438">
    <property type="entry name" value="DUF4180"/>
</dbReference>
<gene>
    <name evidence="2" type="ORF">G3T37_11315</name>
</gene>
<dbReference type="RefSeq" id="WP_163474003.1">
    <property type="nucleotide sequence ID" value="NZ_JAAGWZ010000003.1"/>
</dbReference>
<evidence type="ECO:0000259" key="1">
    <source>
        <dbReference type="Pfam" id="PF13788"/>
    </source>
</evidence>
<accession>A0A7C9TSM7</accession>
<keyword evidence="3" id="KW-1185">Reference proteome</keyword>